<dbReference type="PROSITE" id="PS50222">
    <property type="entry name" value="EF_HAND_2"/>
    <property type="match status" value="1"/>
</dbReference>
<evidence type="ECO:0000256" key="8">
    <source>
        <dbReference type="ARBA" id="ARBA00023136"/>
    </source>
</evidence>
<dbReference type="GO" id="GO:0005743">
    <property type="term" value="C:mitochondrial inner membrane"/>
    <property type="evidence" value="ECO:0007669"/>
    <property type="project" value="UniProtKB-SubCell"/>
</dbReference>
<evidence type="ECO:0000256" key="1">
    <source>
        <dbReference type="ARBA" id="ARBA00004273"/>
    </source>
</evidence>
<evidence type="ECO:0000256" key="4">
    <source>
        <dbReference type="ARBA" id="ARBA00022792"/>
    </source>
</evidence>
<name>A0A1D6E6S5_MAIZE</name>
<keyword evidence="8" id="KW-0472">Membrane</keyword>
<dbReference type="InterPro" id="IPR002048">
    <property type="entry name" value="EF_hand_dom"/>
</dbReference>
<keyword evidence="6" id="KW-0809">Transit peptide</keyword>
<evidence type="ECO:0000313" key="10">
    <source>
        <dbReference type="EMBL" id="ONM16149.1"/>
    </source>
</evidence>
<keyword evidence="4" id="KW-0999">Mitochondrion inner membrane</keyword>
<dbReference type="InterPro" id="IPR039800">
    <property type="entry name" value="MICU1/2/3"/>
</dbReference>
<dbReference type="Pfam" id="PF00036">
    <property type="entry name" value="EF-hand_1"/>
    <property type="match status" value="1"/>
</dbReference>
<dbReference type="InterPro" id="IPR011992">
    <property type="entry name" value="EF-hand-dom_pair"/>
</dbReference>
<comment type="subcellular location">
    <subcellularLocation>
        <location evidence="1">Mitochondrion inner membrane</location>
    </subcellularLocation>
    <subcellularLocation>
        <location evidence="2">Mitochondrion intermembrane space</location>
    </subcellularLocation>
</comment>
<evidence type="ECO:0000256" key="5">
    <source>
        <dbReference type="ARBA" id="ARBA00022837"/>
    </source>
</evidence>
<reference evidence="10" key="1">
    <citation type="submission" date="2015-12" db="EMBL/GenBank/DDBJ databases">
        <title>Update maize B73 reference genome by single molecule sequencing technologies.</title>
        <authorList>
            <consortium name="Maize Genome Sequencing Project"/>
            <person name="Ware D."/>
        </authorList>
    </citation>
    <scope>NUCLEOTIDE SEQUENCE [LARGE SCALE GENOMIC DNA]</scope>
    <source>
        <tissue evidence="10">Seedling</tissue>
    </source>
</reference>
<feature type="domain" description="EF-hand" evidence="9">
    <location>
        <begin position="47"/>
        <end position="82"/>
    </location>
</feature>
<evidence type="ECO:0000256" key="3">
    <source>
        <dbReference type="ARBA" id="ARBA00022737"/>
    </source>
</evidence>
<dbReference type="SMART" id="SM00054">
    <property type="entry name" value="EFh"/>
    <property type="match status" value="1"/>
</dbReference>
<keyword evidence="5" id="KW-0106">Calcium</keyword>
<proteinExistence type="predicted"/>
<dbReference type="GO" id="GO:0006851">
    <property type="term" value="P:mitochondrial calcium ion transmembrane transport"/>
    <property type="evidence" value="ECO:0007669"/>
    <property type="project" value="InterPro"/>
</dbReference>
<dbReference type="PANTHER" id="PTHR12294">
    <property type="entry name" value="EF HAND DOMAIN FAMILY A1,A2-RELATED"/>
    <property type="match status" value="1"/>
</dbReference>
<evidence type="ECO:0000256" key="6">
    <source>
        <dbReference type="ARBA" id="ARBA00022946"/>
    </source>
</evidence>
<evidence type="ECO:0000256" key="2">
    <source>
        <dbReference type="ARBA" id="ARBA00004569"/>
    </source>
</evidence>
<dbReference type="GO" id="GO:0005758">
    <property type="term" value="C:mitochondrial intermembrane space"/>
    <property type="evidence" value="ECO:0007669"/>
    <property type="project" value="UniProtKB-SubCell"/>
</dbReference>
<evidence type="ECO:0000256" key="7">
    <source>
        <dbReference type="ARBA" id="ARBA00023128"/>
    </source>
</evidence>
<dbReference type="Gene3D" id="1.10.238.10">
    <property type="entry name" value="EF-hand"/>
    <property type="match status" value="1"/>
</dbReference>
<dbReference type="InterPro" id="IPR018247">
    <property type="entry name" value="EF_Hand_1_Ca_BS"/>
</dbReference>
<protein>
    <submittedName>
        <fullName evidence="10">Calcium-binding EF hand family protein</fullName>
    </submittedName>
</protein>
<dbReference type="GO" id="GO:0005509">
    <property type="term" value="F:calcium ion binding"/>
    <property type="evidence" value="ECO:0007669"/>
    <property type="project" value="InterPro"/>
</dbReference>
<dbReference type="PANTHER" id="PTHR12294:SF30">
    <property type="entry name" value="OS04G0502900 PROTEIN"/>
    <property type="match status" value="1"/>
</dbReference>
<keyword evidence="3" id="KW-0677">Repeat</keyword>
<gene>
    <name evidence="10" type="ORF">ZEAMMB73_Zm00001d003114</name>
</gene>
<keyword evidence="7" id="KW-0496">Mitochondrion</keyword>
<dbReference type="EMBL" id="CM007648">
    <property type="protein sequence ID" value="ONM16149.1"/>
    <property type="molecule type" value="Genomic_DNA"/>
</dbReference>
<dbReference type="AlphaFoldDB" id="A0A1D6E6S5"/>
<dbReference type="SUPFAM" id="SSF47473">
    <property type="entry name" value="EF-hand"/>
    <property type="match status" value="1"/>
</dbReference>
<evidence type="ECO:0000259" key="9">
    <source>
        <dbReference type="PROSITE" id="PS50222"/>
    </source>
</evidence>
<dbReference type="PROSITE" id="PS00018">
    <property type="entry name" value="EF_HAND_1"/>
    <property type="match status" value="1"/>
</dbReference>
<sequence>MLHILKVMVRCISHLPSDALLHRLYDWFLNCRCCTDRYIFFVTLLSIHESNFTVAFKMFDIDHSGVIDREEFKKIMALMRSFNRQGSTHKDGLRIGLKVGKPVENGGVVEYFFGSDGNEPLHFDKFSKILKELHDEIIQLEFSHYDVKSSKTIPAKDFALSMVASADMNHINKLLDRVDSLVKEPDLKDIRITFEV</sequence>
<organism evidence="10">
    <name type="scientific">Zea mays</name>
    <name type="common">Maize</name>
    <dbReference type="NCBI Taxonomy" id="4577"/>
    <lineage>
        <taxon>Eukaryota</taxon>
        <taxon>Viridiplantae</taxon>
        <taxon>Streptophyta</taxon>
        <taxon>Embryophyta</taxon>
        <taxon>Tracheophyta</taxon>
        <taxon>Spermatophyta</taxon>
        <taxon>Magnoliopsida</taxon>
        <taxon>Liliopsida</taxon>
        <taxon>Poales</taxon>
        <taxon>Poaceae</taxon>
        <taxon>PACMAD clade</taxon>
        <taxon>Panicoideae</taxon>
        <taxon>Andropogonodae</taxon>
        <taxon>Andropogoneae</taxon>
        <taxon>Tripsacinae</taxon>
        <taxon>Zea</taxon>
    </lineage>
</organism>
<accession>A0A1D6E6S5</accession>